<dbReference type="AlphaFoldDB" id="A0A7R7VLJ3"/>
<dbReference type="InterPro" id="IPR036525">
    <property type="entry name" value="Tubulin/FtsZ_GTPase_sf"/>
</dbReference>
<evidence type="ECO:0000313" key="9">
    <source>
        <dbReference type="EMBL" id="BCR86692.1"/>
    </source>
</evidence>
<dbReference type="Gene3D" id="3.40.50.1440">
    <property type="entry name" value="Tubulin/FtsZ, GTPase domain"/>
    <property type="match status" value="1"/>
</dbReference>
<feature type="domain" description="Misato Segment II tubulin-like" evidence="7">
    <location>
        <begin position="2"/>
        <end position="114"/>
    </location>
</feature>
<evidence type="ECO:0000256" key="2">
    <source>
        <dbReference type="ARBA" id="ARBA00004173"/>
    </source>
</evidence>
<proteinExistence type="inferred from homology"/>
<evidence type="ECO:0000256" key="6">
    <source>
        <dbReference type="ARBA" id="ARBA00023128"/>
    </source>
</evidence>
<dbReference type="GO" id="GO:0007005">
    <property type="term" value="P:mitochondrion organization"/>
    <property type="evidence" value="ECO:0007669"/>
    <property type="project" value="InterPro"/>
</dbReference>
<evidence type="ECO:0000256" key="1">
    <source>
        <dbReference type="ARBA" id="ARBA00003757"/>
    </source>
</evidence>
<dbReference type="EMBL" id="AP024418">
    <property type="protein sequence ID" value="BCR86692.1"/>
    <property type="molecule type" value="Genomic_DNA"/>
</dbReference>
<protein>
    <recommendedName>
        <fullName evidence="4">Protein DML1</fullName>
    </recommendedName>
    <alternativeName>
        <fullName evidence="5">Protein dml1</fullName>
    </alternativeName>
</protein>
<dbReference type="GO" id="GO:0005739">
    <property type="term" value="C:mitochondrion"/>
    <property type="evidence" value="ECO:0007669"/>
    <property type="project" value="UniProtKB-SubCell"/>
</dbReference>
<gene>
    <name evidence="9" type="primary">DML1</name>
    <name evidence="9" type="ORF">ACHE_30679S</name>
</gene>
<accession>A0A7R7VLJ3</accession>
<reference evidence="9" key="2">
    <citation type="submission" date="2021-02" db="EMBL/GenBank/DDBJ databases">
        <title>Aspergillus chevalieri M1 genome sequence.</title>
        <authorList>
            <person name="Kadooka C."/>
            <person name="Mori K."/>
            <person name="Futagami T."/>
        </authorList>
    </citation>
    <scope>NUCLEOTIDE SEQUENCE</scope>
    <source>
        <strain evidence="9">M1</strain>
    </source>
</reference>
<evidence type="ECO:0000259" key="8">
    <source>
        <dbReference type="Pfam" id="PF14881"/>
    </source>
</evidence>
<dbReference type="GeneID" id="66981051"/>
<dbReference type="Pfam" id="PF10644">
    <property type="entry name" value="Misat_Tub_SegII"/>
    <property type="match status" value="1"/>
</dbReference>
<sequence>MHEIVTLQLGQRANYLATHFWNLQESYFTYQEGEESPVDHDVHFRPGVGADGSETYTPRTVIYDLKGGFGTLRQSNALYELSEDYNPGQGLWDGREVIQQQPAIPQSDYQKSLDAGLPAPQLTSETVRYWSDYNRLFYHPRSIVQLNDYELNSRTMPFEDWEMGEELFNNLDKEHDLLDRDVRPFAEECDQLRALQIFTNADDAWGGFAARYMDRLRDEYGKKNIWVWAIESGSKVQRVSTLSSIFPLEPTNQMQHQQIKRDMNKARSIYAISPQSSFYTPIIDPPHRLPNTFSVDFQSEWQTSALISSAMETVTLPSRLRPYCDFESSLAGDDGIHKIFELQSSILTDNEAQHLTKPTNGAGLSEDESSQVKTEFDVDFSYDSRYSNKSHIFNQVQVSRGIDPEQKKNDLPPTEDIDLGMRRKLRLHNSQPMFQSFHTPLRFPILDSFPRNMFPVSEANAGIQVLSSLTASSRTGERIKAMEAVGSRIISVDERESIVNGLGEIRESYETGWISDSDFDDE</sequence>
<evidence type="ECO:0000313" key="10">
    <source>
        <dbReference type="Proteomes" id="UP000637239"/>
    </source>
</evidence>
<dbReference type="SUPFAM" id="SSF52490">
    <property type="entry name" value="Tubulin nucleotide-binding domain-like"/>
    <property type="match status" value="1"/>
</dbReference>
<dbReference type="InterPro" id="IPR019605">
    <property type="entry name" value="Misato_II_tubulin-like"/>
</dbReference>
<dbReference type="KEGG" id="ache:ACHE_30679S"/>
<dbReference type="Pfam" id="PF14881">
    <property type="entry name" value="Tubulin_3"/>
    <property type="match status" value="1"/>
</dbReference>
<keyword evidence="10" id="KW-1185">Reference proteome</keyword>
<comment type="similarity">
    <text evidence="3">Belongs to the misato family.</text>
</comment>
<evidence type="ECO:0000259" key="7">
    <source>
        <dbReference type="Pfam" id="PF10644"/>
    </source>
</evidence>
<dbReference type="InterPro" id="IPR049942">
    <property type="entry name" value="DML1/Misato"/>
</dbReference>
<dbReference type="PANTHER" id="PTHR13391:SF0">
    <property type="entry name" value="PROTEIN MISATO HOMOLOG 1"/>
    <property type="match status" value="1"/>
</dbReference>
<evidence type="ECO:0000256" key="5">
    <source>
        <dbReference type="ARBA" id="ARBA00022030"/>
    </source>
</evidence>
<evidence type="ECO:0000256" key="4">
    <source>
        <dbReference type="ARBA" id="ARBA00014097"/>
    </source>
</evidence>
<comment type="function">
    <text evidence="1">Involved in the partitioning of the mitochondrial organelle and mitochondrial DNA (mtDNA) inheritance.</text>
</comment>
<dbReference type="CDD" id="cd06060">
    <property type="entry name" value="misato"/>
    <property type="match status" value="1"/>
</dbReference>
<keyword evidence="6" id="KW-0496">Mitochondrion</keyword>
<evidence type="ECO:0000256" key="3">
    <source>
        <dbReference type="ARBA" id="ARBA00008507"/>
    </source>
</evidence>
<organism evidence="9 10">
    <name type="scientific">Aspergillus chevalieri</name>
    <name type="common">Eurotium chevalieri</name>
    <dbReference type="NCBI Taxonomy" id="182096"/>
    <lineage>
        <taxon>Eukaryota</taxon>
        <taxon>Fungi</taxon>
        <taxon>Dikarya</taxon>
        <taxon>Ascomycota</taxon>
        <taxon>Pezizomycotina</taxon>
        <taxon>Eurotiomycetes</taxon>
        <taxon>Eurotiomycetidae</taxon>
        <taxon>Eurotiales</taxon>
        <taxon>Aspergillaceae</taxon>
        <taxon>Aspergillus</taxon>
        <taxon>Aspergillus subgen. Aspergillus</taxon>
    </lineage>
</organism>
<comment type="subcellular location">
    <subcellularLocation>
        <location evidence="2">Mitochondrion</location>
    </subcellularLocation>
</comment>
<reference evidence="9" key="1">
    <citation type="submission" date="2021-01" db="EMBL/GenBank/DDBJ databases">
        <authorList>
            <consortium name="Aspergillus chevalieri M1 genome sequencing consortium"/>
            <person name="Kazuki M."/>
            <person name="Futagami T."/>
        </authorList>
    </citation>
    <scope>NUCLEOTIDE SEQUENCE</scope>
    <source>
        <strain evidence="9">M1</strain>
    </source>
</reference>
<dbReference type="Proteomes" id="UP000637239">
    <property type="component" value="Chromosome 3"/>
</dbReference>
<feature type="domain" description="DML1/Misato tubulin" evidence="8">
    <location>
        <begin position="119"/>
        <end position="320"/>
    </location>
</feature>
<name>A0A7R7VLJ3_ASPCH</name>
<dbReference type="PANTHER" id="PTHR13391">
    <property type="entry name" value="MITOCHONDRIAL DISTRIBUTION REGULATOR MISATO"/>
    <property type="match status" value="1"/>
</dbReference>
<dbReference type="InterPro" id="IPR029209">
    <property type="entry name" value="DML1/Misato_tubulin"/>
</dbReference>
<dbReference type="RefSeq" id="XP_043135214.1">
    <property type="nucleotide sequence ID" value="XM_043277324.1"/>
</dbReference>